<dbReference type="SUPFAM" id="SSF52402">
    <property type="entry name" value="Adenine nucleotide alpha hydrolases-like"/>
    <property type="match status" value="1"/>
</dbReference>
<dbReference type="InterPro" id="IPR051786">
    <property type="entry name" value="ASN_synthetase/amidase"/>
</dbReference>
<evidence type="ECO:0000256" key="6">
    <source>
        <dbReference type="ARBA" id="ARBA00022962"/>
    </source>
</evidence>
<dbReference type="PIRSF" id="PIRSF001589">
    <property type="entry name" value="Asn_synthetase_glu-h"/>
    <property type="match status" value="1"/>
</dbReference>
<keyword evidence="4 9" id="KW-0547">Nucleotide-binding</keyword>
<dbReference type="Pfam" id="PF13537">
    <property type="entry name" value="GATase_7"/>
    <property type="match status" value="1"/>
</dbReference>
<keyword evidence="8" id="KW-0061">Asparagine biosynthesis</keyword>
<dbReference type="InterPro" id="IPR017932">
    <property type="entry name" value="GATase_2_dom"/>
</dbReference>
<gene>
    <name evidence="12" type="ordered locus">MADE_1013170</name>
</gene>
<dbReference type="EC" id="6.3.5.4" evidence="3"/>
<evidence type="ECO:0000256" key="1">
    <source>
        <dbReference type="ARBA" id="ARBA00005187"/>
    </source>
</evidence>
<dbReference type="PANTHER" id="PTHR43284">
    <property type="entry name" value="ASPARAGINE SYNTHETASE (GLUTAMINE-HYDROLYZING)"/>
    <property type="match status" value="1"/>
</dbReference>
<evidence type="ECO:0000256" key="7">
    <source>
        <dbReference type="ARBA" id="ARBA00048741"/>
    </source>
</evidence>
<evidence type="ECO:0000256" key="9">
    <source>
        <dbReference type="PIRSR" id="PIRSR001589-2"/>
    </source>
</evidence>
<sequence length="632" mass="71849">MCGIAGFSLLNHPEGNEASLVKMGNAIYHRGPDAGGTYIDDSVGLCHRRLSIIDLSEAGNQPMFSGCGNYVIVFNGEIYNFLELRETLEQEGVVFNSHSDTEVILALYKKEGVECIHRLNGMFAFALWDKQQGQLFIARDRLGKKPLYYFSKDGRFAFASEIKALLTLENIPRKIRLDAVYDFFAYQYVPDPKSIFEDIHKLPPAHYMLVTKDGIKQRQYWDLSFTHTSSDSIEDNKDKLLSLLNETTRQRMISDVPLGAFLSGGVDSSGVVALMANNSDKPVKTCTIGFDNKKYNEAEFAKEIAQKYNTEHHEFTVHQNVADRLEEIAQYFDEPFADPSLVPTFFVSELARKEVTVAIAGDGGDEMFAGYEKYAIDDIEKKLRDKFPKKVREKLFPPLAKLAGTIPLNIAKRAKSLLNSLSQSPAMGFYITNSQMTDETWSKLVKPDVARALGNYHPSRITLDKYEEADGPDHLSKLLYTDIKTYLTGGILVKVDRMSMANHLEVRAPLLDYQIAEFAASIPSEQKFNEGIKKRILKEALVPFIPTDLLHRKKMGFSVPLAQWFRGELKLLSEKFIVNADYGVFEYLEKSEVMKLWHEHQSSKHDHGSILWSILMFQMWFNRYIPQSESIQ</sequence>
<feature type="binding site" evidence="9">
    <location>
        <position position="288"/>
    </location>
    <ligand>
        <name>ATP</name>
        <dbReference type="ChEBI" id="CHEBI:30616"/>
    </ligand>
</feature>
<dbReference type="EMBL" id="CP001103">
    <property type="protein sequence ID" value="AEA98768.1"/>
    <property type="molecule type" value="Genomic_DNA"/>
</dbReference>
<keyword evidence="8" id="KW-0028">Amino-acid biosynthesis</keyword>
<dbReference type="Proteomes" id="UP000001870">
    <property type="component" value="Chromosome"/>
</dbReference>
<dbReference type="PANTHER" id="PTHR43284:SF1">
    <property type="entry name" value="ASPARAGINE SYNTHETASE"/>
    <property type="match status" value="1"/>
</dbReference>
<accession>F2G8Q8</accession>
<dbReference type="GO" id="GO:0005524">
    <property type="term" value="F:ATP binding"/>
    <property type="evidence" value="ECO:0007669"/>
    <property type="project" value="UniProtKB-KW"/>
</dbReference>
<dbReference type="AlphaFoldDB" id="F2G8Q8"/>
<keyword evidence="5 9" id="KW-0067">ATP-binding</keyword>
<evidence type="ECO:0000259" key="11">
    <source>
        <dbReference type="PROSITE" id="PS51278"/>
    </source>
</evidence>
<dbReference type="MEROPS" id="C44.001"/>
<comment type="catalytic activity">
    <reaction evidence="7">
        <text>L-aspartate + L-glutamine + ATP + H2O = L-asparagine + L-glutamate + AMP + diphosphate + H(+)</text>
        <dbReference type="Rhea" id="RHEA:12228"/>
        <dbReference type="ChEBI" id="CHEBI:15377"/>
        <dbReference type="ChEBI" id="CHEBI:15378"/>
        <dbReference type="ChEBI" id="CHEBI:29985"/>
        <dbReference type="ChEBI" id="CHEBI:29991"/>
        <dbReference type="ChEBI" id="CHEBI:30616"/>
        <dbReference type="ChEBI" id="CHEBI:33019"/>
        <dbReference type="ChEBI" id="CHEBI:58048"/>
        <dbReference type="ChEBI" id="CHEBI:58359"/>
        <dbReference type="ChEBI" id="CHEBI:456215"/>
        <dbReference type="EC" id="6.3.5.4"/>
    </reaction>
</comment>
<evidence type="ECO:0000256" key="4">
    <source>
        <dbReference type="ARBA" id="ARBA00022741"/>
    </source>
</evidence>
<organism evidence="12 13">
    <name type="scientific">Alteromonas mediterranea (strain DSM 17117 / CIP 110805 / LMG 28347 / Deep ecotype)</name>
    <dbReference type="NCBI Taxonomy" id="1774373"/>
    <lineage>
        <taxon>Bacteria</taxon>
        <taxon>Pseudomonadati</taxon>
        <taxon>Pseudomonadota</taxon>
        <taxon>Gammaproteobacteria</taxon>
        <taxon>Alteromonadales</taxon>
        <taxon>Alteromonadaceae</taxon>
        <taxon>Alteromonas/Salinimonas group</taxon>
        <taxon>Alteromonas</taxon>
    </lineage>
</organism>
<evidence type="ECO:0000256" key="10">
    <source>
        <dbReference type="PIRSR" id="PIRSR001589-3"/>
    </source>
</evidence>
<dbReference type="RefSeq" id="WP_012519060.1">
    <property type="nucleotide sequence ID" value="NC_011138.3"/>
</dbReference>
<reference evidence="12 13" key="1">
    <citation type="journal article" date="2008" name="ISME J.">
        <title>Comparative genomics of two ecotypes of the marine planktonic copiotroph Alteromonas macleodii suggests alternative lifestyles associated with different kinds of particulate organic matter.</title>
        <authorList>
            <person name="Ivars-Martinez E."/>
            <person name="Martin-Cuadrado A.B."/>
            <person name="D'Auria G."/>
            <person name="Mira A."/>
            <person name="Ferriera S."/>
            <person name="Johnson J."/>
            <person name="Friedman R."/>
            <person name="Rodriguez-Valera F."/>
        </authorList>
    </citation>
    <scope>NUCLEOTIDE SEQUENCE [LARGE SCALE GENOMIC DNA]</scope>
    <source>
        <strain evidence="13">DSM 17117 / CIP 110805 / LMG 28347 / Deep ecotype</strain>
    </source>
</reference>
<evidence type="ECO:0000256" key="2">
    <source>
        <dbReference type="ARBA" id="ARBA00005752"/>
    </source>
</evidence>
<dbReference type="Pfam" id="PF00733">
    <property type="entry name" value="Asn_synthase"/>
    <property type="match status" value="1"/>
</dbReference>
<dbReference type="InterPro" id="IPR014729">
    <property type="entry name" value="Rossmann-like_a/b/a_fold"/>
</dbReference>
<dbReference type="NCBIfam" id="TIGR01536">
    <property type="entry name" value="asn_synth_AEB"/>
    <property type="match status" value="1"/>
</dbReference>
<feature type="domain" description="Glutamine amidotransferase type-2" evidence="11">
    <location>
        <begin position="2"/>
        <end position="213"/>
    </location>
</feature>
<dbReference type="Gene3D" id="3.60.20.10">
    <property type="entry name" value="Glutamine Phosphoribosylpyrophosphate, subunit 1, domain 1"/>
    <property type="match status" value="1"/>
</dbReference>
<dbReference type="InterPro" id="IPR001962">
    <property type="entry name" value="Asn_synthase"/>
</dbReference>
<protein>
    <recommendedName>
        <fullName evidence="3">asparagine synthase (glutamine-hydrolyzing)</fullName>
        <ecNumber evidence="3">6.3.5.4</ecNumber>
    </recommendedName>
</protein>
<feature type="site" description="Important for beta-aspartyl-AMP intermediate formation" evidence="10">
    <location>
        <position position="362"/>
    </location>
</feature>
<evidence type="ECO:0000256" key="3">
    <source>
        <dbReference type="ARBA" id="ARBA00012737"/>
    </source>
</evidence>
<evidence type="ECO:0000256" key="5">
    <source>
        <dbReference type="ARBA" id="ARBA00022840"/>
    </source>
</evidence>
<dbReference type="InterPro" id="IPR029055">
    <property type="entry name" value="Ntn_hydrolases_N"/>
</dbReference>
<keyword evidence="13" id="KW-1185">Reference proteome</keyword>
<comment type="similarity">
    <text evidence="2">Belongs to the asparagine synthetase family.</text>
</comment>
<proteinExistence type="inferred from homology"/>
<dbReference type="PROSITE" id="PS51278">
    <property type="entry name" value="GATASE_TYPE_2"/>
    <property type="match status" value="1"/>
</dbReference>
<reference evidence="12 13" key="2">
    <citation type="journal article" date="2015" name="Antonie Van Leeuwenhoek">
        <title>Ecophysiological diversity of a novel member of the genus Alteromonas, and description of Alteromonas mediterranea sp. nov.</title>
        <authorList>
            <person name="Ivanova E.P."/>
            <person name="Lopez-Perez M."/>
            <person name="Zabalos M."/>
            <person name="Nguyen S.H."/>
            <person name="Webb H.K."/>
            <person name="Ryan J."/>
            <person name="Lagutin K."/>
            <person name="Vyssotski M."/>
            <person name="Crawford R.J."/>
            <person name="Rodriguez-Valera F."/>
        </authorList>
    </citation>
    <scope>NUCLEOTIDE SEQUENCE [LARGE SCALE GENOMIC DNA]</scope>
    <source>
        <strain evidence="13">DSM 17117 / CIP 110805 / LMG 28347 / Deep ecotype</strain>
    </source>
</reference>
<evidence type="ECO:0000313" key="13">
    <source>
        <dbReference type="Proteomes" id="UP000001870"/>
    </source>
</evidence>
<dbReference type="GO" id="GO:0005829">
    <property type="term" value="C:cytosol"/>
    <property type="evidence" value="ECO:0007669"/>
    <property type="project" value="TreeGrafter"/>
</dbReference>
<dbReference type="Gene3D" id="3.40.50.620">
    <property type="entry name" value="HUPs"/>
    <property type="match status" value="1"/>
</dbReference>
<name>F2G8Q8_ALTMD</name>
<keyword evidence="6 8" id="KW-0315">Glutamine amidotransferase</keyword>
<comment type="pathway">
    <text evidence="1">Amino-acid biosynthesis; L-asparagine biosynthesis; L-asparagine from L-aspartate (L-Gln route): step 1/1.</text>
</comment>
<dbReference type="CDD" id="cd00712">
    <property type="entry name" value="AsnB"/>
    <property type="match status" value="1"/>
</dbReference>
<feature type="binding site" evidence="9">
    <location>
        <position position="100"/>
    </location>
    <ligand>
        <name>L-glutamine</name>
        <dbReference type="ChEBI" id="CHEBI:58359"/>
    </ligand>
</feature>
<dbReference type="InterPro" id="IPR033738">
    <property type="entry name" value="AsnB_N"/>
</dbReference>
<evidence type="ECO:0000256" key="8">
    <source>
        <dbReference type="PIRSR" id="PIRSR001589-1"/>
    </source>
</evidence>
<evidence type="ECO:0000313" key="12">
    <source>
        <dbReference type="EMBL" id="AEA98768.1"/>
    </source>
</evidence>
<dbReference type="InterPro" id="IPR006426">
    <property type="entry name" value="Asn_synth_AEB"/>
</dbReference>
<dbReference type="GO" id="GO:0004066">
    <property type="term" value="F:asparagine synthase (glutamine-hydrolyzing) activity"/>
    <property type="evidence" value="ECO:0007669"/>
    <property type="project" value="UniProtKB-EC"/>
</dbReference>
<dbReference type="SUPFAM" id="SSF56235">
    <property type="entry name" value="N-terminal nucleophile aminohydrolases (Ntn hydrolases)"/>
    <property type="match status" value="1"/>
</dbReference>
<dbReference type="GO" id="GO:0006529">
    <property type="term" value="P:asparagine biosynthetic process"/>
    <property type="evidence" value="ECO:0007669"/>
    <property type="project" value="UniProtKB-KW"/>
</dbReference>
<dbReference type="CDD" id="cd01991">
    <property type="entry name" value="Asn_synthase_B_C"/>
    <property type="match status" value="1"/>
</dbReference>
<feature type="active site" description="For GATase activity" evidence="8">
    <location>
        <position position="2"/>
    </location>
</feature>
<dbReference type="HOGENOM" id="CLU_014658_3_1_6"/>
<dbReference type="KEGG" id="amc:MADE_1013170"/>